<dbReference type="EMBL" id="UINC01018867">
    <property type="protein sequence ID" value="SVA79567.1"/>
    <property type="molecule type" value="Genomic_DNA"/>
</dbReference>
<proteinExistence type="predicted"/>
<gene>
    <name evidence="1" type="ORF">METZ01_LOCUS132421</name>
</gene>
<name>A0A381YSU6_9ZZZZ</name>
<organism evidence="1">
    <name type="scientific">marine metagenome</name>
    <dbReference type="NCBI Taxonomy" id="408172"/>
    <lineage>
        <taxon>unclassified sequences</taxon>
        <taxon>metagenomes</taxon>
        <taxon>ecological metagenomes</taxon>
    </lineage>
</organism>
<accession>A0A381YSU6</accession>
<reference evidence="1" key="1">
    <citation type="submission" date="2018-05" db="EMBL/GenBank/DDBJ databases">
        <authorList>
            <person name="Lanie J.A."/>
            <person name="Ng W.-L."/>
            <person name="Kazmierczak K.M."/>
            <person name="Andrzejewski T.M."/>
            <person name="Davidsen T.M."/>
            <person name="Wayne K.J."/>
            <person name="Tettelin H."/>
            <person name="Glass J.I."/>
            <person name="Rusch D."/>
            <person name="Podicherti R."/>
            <person name="Tsui H.-C.T."/>
            <person name="Winkler M.E."/>
        </authorList>
    </citation>
    <scope>NUCLEOTIDE SEQUENCE</scope>
</reference>
<protein>
    <submittedName>
        <fullName evidence="1">Uncharacterized protein</fullName>
    </submittedName>
</protein>
<sequence>MTSGQKIFIISSVMKTKGSTSYSGVSLKDLNKYFKEDAVIQVSKRFLDIHKLVSGNSGTHIKLFVESSNKEEEAIPGIVVKEADPEKLEKLSAEKPQEQAVVSKLETW</sequence>
<dbReference type="AlphaFoldDB" id="A0A381YSU6"/>
<evidence type="ECO:0000313" key="1">
    <source>
        <dbReference type="EMBL" id="SVA79567.1"/>
    </source>
</evidence>